<dbReference type="SMART" id="SM00355">
    <property type="entry name" value="ZnF_C2H2"/>
    <property type="match status" value="11"/>
</dbReference>
<keyword evidence="9" id="KW-0804">Transcription</keyword>
<feature type="domain" description="C2H2-type" evidence="13">
    <location>
        <begin position="379"/>
        <end position="406"/>
    </location>
</feature>
<protein>
    <submittedName>
        <fullName evidence="15">Zinc finger protein 569</fullName>
    </submittedName>
</protein>
<dbReference type="FunFam" id="3.30.160.60:FF:000100">
    <property type="entry name" value="Zinc finger 45-like"/>
    <property type="match status" value="1"/>
</dbReference>
<feature type="binding site" evidence="12">
    <location>
        <position position="90"/>
    </location>
    <ligand>
        <name>Zn(2+)</name>
        <dbReference type="ChEBI" id="CHEBI:29105"/>
    </ligand>
</feature>
<keyword evidence="5 11" id="KW-0863">Zinc-finger</keyword>
<keyword evidence="3 12" id="KW-0479">Metal-binding</keyword>
<dbReference type="Pfam" id="PF07776">
    <property type="entry name" value="zf-AD"/>
    <property type="match status" value="1"/>
</dbReference>
<sequence>MDNKVIKELDEIKQNEPKSIDNMNEDKTNEKNNSSKINIDHLCRICLLTRESLLSSLSEAHKDLPDMYFAVTSIKVDMDSHYEFKICEICKNDLTFFYDFKKKCLKSDLIFKTLIGDNKTNEDDGTRSVTTARKIENDGKGMKEDEVIEHEDVQYLDDTLDYDIFDNNDQEISVTITRETENVDCFFQRFLKAQTLKAHVKSDHWVLRSHSCGNCKKIFSSEHDLKLHLQIHAKNDAWTCAECNKQFNCKKQLKRHIERHMEVKRHACAACGKMFSEQYSLRRHERVHTGEVLHKPFACQLCDKRYSALLSAHMAQHGGARPCTCVACGKTFASERLLTSHSLVHRDHKPYKCHYCDKTFRHVSTRNTHHRTHTGERPHVCARCGNTFIQRSNLVRHMRVHTGEKPYTCKVCDRKFGCGSSLKNHMTIHTGEKPYQCKVCDKRFARSNMRMHMAMHTGERPHECAACGKRFVRLWTLREHSRLHTGEKPFECARCNDKFVTKVQLMRHFKIHEKCKKPAKKEVIIKKPKISKPKVSPEKIIFSDDKTETSKNQETYDGNKNLQIDFNTDSKIIIPDEMPLEVTEEVILQDNDDRTELMQNSQTSQYVTNSSDGNVCENLKSNIHYIKMTENGPNISSAILEDGGIKLYQLEQTANSFIIHRLGKELTVRKVTSKKTDF</sequence>
<feature type="domain" description="C2H2-type" evidence="13">
    <location>
        <begin position="323"/>
        <end position="350"/>
    </location>
</feature>
<dbReference type="Pfam" id="PF00096">
    <property type="entry name" value="zf-C2H2"/>
    <property type="match status" value="4"/>
</dbReference>
<evidence type="ECO:0000313" key="16">
    <source>
        <dbReference type="Proteomes" id="UP000053240"/>
    </source>
</evidence>
<evidence type="ECO:0000256" key="12">
    <source>
        <dbReference type="PROSITE-ProRule" id="PRU01263"/>
    </source>
</evidence>
<feature type="domain" description="C2H2-type" evidence="13">
    <location>
        <begin position="266"/>
        <end position="293"/>
    </location>
</feature>
<feature type="domain" description="C2H2-type" evidence="13">
    <location>
        <begin position="407"/>
        <end position="434"/>
    </location>
</feature>
<dbReference type="PROSITE" id="PS00028">
    <property type="entry name" value="ZINC_FINGER_C2H2_1"/>
    <property type="match status" value="9"/>
</dbReference>
<dbReference type="GO" id="GO:0005634">
    <property type="term" value="C:nucleus"/>
    <property type="evidence" value="ECO:0007669"/>
    <property type="project" value="UniProtKB-SubCell"/>
</dbReference>
<keyword evidence="8" id="KW-0238">DNA-binding</keyword>
<feature type="domain" description="C2H2-type" evidence="13">
    <location>
        <begin position="210"/>
        <end position="237"/>
    </location>
</feature>
<dbReference type="FunFam" id="3.30.160.60:FF:000325">
    <property type="entry name" value="ZFP90 zinc finger protein"/>
    <property type="match status" value="1"/>
</dbReference>
<dbReference type="Gene3D" id="3.30.160.60">
    <property type="entry name" value="Classic Zinc Finger"/>
    <property type="match status" value="9"/>
</dbReference>
<dbReference type="PANTHER" id="PTHR24394">
    <property type="entry name" value="ZINC FINGER PROTEIN"/>
    <property type="match status" value="1"/>
</dbReference>
<organism evidence="15 16">
    <name type="scientific">Papilio machaon</name>
    <name type="common">Old World swallowtail butterfly</name>
    <dbReference type="NCBI Taxonomy" id="76193"/>
    <lineage>
        <taxon>Eukaryota</taxon>
        <taxon>Metazoa</taxon>
        <taxon>Ecdysozoa</taxon>
        <taxon>Arthropoda</taxon>
        <taxon>Hexapoda</taxon>
        <taxon>Insecta</taxon>
        <taxon>Pterygota</taxon>
        <taxon>Neoptera</taxon>
        <taxon>Endopterygota</taxon>
        <taxon>Lepidoptera</taxon>
        <taxon>Glossata</taxon>
        <taxon>Ditrysia</taxon>
        <taxon>Papilionoidea</taxon>
        <taxon>Papilionidae</taxon>
        <taxon>Papilioninae</taxon>
        <taxon>Papilio</taxon>
    </lineage>
</organism>
<keyword evidence="10" id="KW-0539">Nucleus</keyword>
<dbReference type="InParanoid" id="A0A194R810"/>
<evidence type="ECO:0000259" key="14">
    <source>
        <dbReference type="PROSITE" id="PS51915"/>
    </source>
</evidence>
<gene>
    <name evidence="15" type="ORF">RR48_06376</name>
</gene>
<feature type="domain" description="C2H2-type" evidence="13">
    <location>
        <begin position="462"/>
        <end position="489"/>
    </location>
</feature>
<dbReference type="FunFam" id="3.30.160.60:FF:001506">
    <property type="entry name" value="Zinc finger protein"/>
    <property type="match status" value="1"/>
</dbReference>
<feature type="domain" description="ZAD" evidence="14">
    <location>
        <begin position="41"/>
        <end position="114"/>
    </location>
</feature>
<evidence type="ECO:0000313" key="15">
    <source>
        <dbReference type="EMBL" id="KPJ12006.1"/>
    </source>
</evidence>
<feature type="binding site" evidence="12">
    <location>
        <position position="46"/>
    </location>
    <ligand>
        <name>Zn(2+)</name>
        <dbReference type="ChEBI" id="CHEBI:29105"/>
    </ligand>
</feature>
<dbReference type="FunFam" id="3.30.160.60:FF:003017">
    <property type="entry name" value="Si:cabz01054396.2"/>
    <property type="match status" value="1"/>
</dbReference>
<dbReference type="InterPro" id="IPR012934">
    <property type="entry name" value="Znf_AD"/>
</dbReference>
<evidence type="ECO:0000256" key="10">
    <source>
        <dbReference type="ARBA" id="ARBA00023242"/>
    </source>
</evidence>
<dbReference type="SMART" id="SM00868">
    <property type="entry name" value="zf-AD"/>
    <property type="match status" value="1"/>
</dbReference>
<dbReference type="SUPFAM" id="SSF57716">
    <property type="entry name" value="Glucocorticoid receptor-like (DNA-binding domain)"/>
    <property type="match status" value="1"/>
</dbReference>
<dbReference type="SUPFAM" id="SSF57667">
    <property type="entry name" value="beta-beta-alpha zinc fingers"/>
    <property type="match status" value="6"/>
</dbReference>
<keyword evidence="4" id="KW-0677">Repeat</keyword>
<dbReference type="GO" id="GO:0045892">
    <property type="term" value="P:negative regulation of DNA-templated transcription"/>
    <property type="evidence" value="ECO:0007669"/>
    <property type="project" value="UniProtKB-ARBA"/>
</dbReference>
<evidence type="ECO:0000256" key="4">
    <source>
        <dbReference type="ARBA" id="ARBA00022737"/>
    </source>
</evidence>
<comment type="subcellular location">
    <subcellularLocation>
        <location evidence="1">Nucleus</location>
    </subcellularLocation>
</comment>
<evidence type="ECO:0000256" key="9">
    <source>
        <dbReference type="ARBA" id="ARBA00023163"/>
    </source>
</evidence>
<accession>A0A194R810</accession>
<dbReference type="FunFam" id="3.30.160.60:FF:000495">
    <property type="entry name" value="zinc finger protein 668"/>
    <property type="match status" value="1"/>
</dbReference>
<evidence type="ECO:0000256" key="8">
    <source>
        <dbReference type="ARBA" id="ARBA00023125"/>
    </source>
</evidence>
<reference evidence="15 16" key="1">
    <citation type="journal article" date="2015" name="Nat. Commun.">
        <title>Outbred genome sequencing and CRISPR/Cas9 gene editing in butterflies.</title>
        <authorList>
            <person name="Li X."/>
            <person name="Fan D."/>
            <person name="Zhang W."/>
            <person name="Liu G."/>
            <person name="Zhang L."/>
            <person name="Zhao L."/>
            <person name="Fang X."/>
            <person name="Chen L."/>
            <person name="Dong Y."/>
            <person name="Chen Y."/>
            <person name="Ding Y."/>
            <person name="Zhao R."/>
            <person name="Feng M."/>
            <person name="Zhu Y."/>
            <person name="Feng Y."/>
            <person name="Jiang X."/>
            <person name="Zhu D."/>
            <person name="Xiang H."/>
            <person name="Feng X."/>
            <person name="Li S."/>
            <person name="Wang J."/>
            <person name="Zhang G."/>
            <person name="Kronforst M.R."/>
            <person name="Wang W."/>
        </authorList>
    </citation>
    <scope>NUCLEOTIDE SEQUENCE [LARGE SCALE GENOMIC DNA]</scope>
    <source>
        <strain evidence="15">Ya'a_city_454_Pm</strain>
        <tissue evidence="15">Whole body</tissue>
    </source>
</reference>
<evidence type="ECO:0000259" key="13">
    <source>
        <dbReference type="PROSITE" id="PS50157"/>
    </source>
</evidence>
<evidence type="ECO:0000256" key="6">
    <source>
        <dbReference type="ARBA" id="ARBA00022833"/>
    </source>
</evidence>
<dbReference type="AlphaFoldDB" id="A0A194R810"/>
<dbReference type="PROSITE" id="PS51915">
    <property type="entry name" value="ZAD"/>
    <property type="match status" value="1"/>
</dbReference>
<dbReference type="PROSITE" id="PS50157">
    <property type="entry name" value="ZINC_FINGER_C2H2_2"/>
    <property type="match status" value="10"/>
</dbReference>
<feature type="domain" description="C2H2-type" evidence="13">
    <location>
        <begin position="238"/>
        <end position="265"/>
    </location>
</feature>
<dbReference type="EMBL" id="KQ460845">
    <property type="protein sequence ID" value="KPJ12006.1"/>
    <property type="molecule type" value="Genomic_DNA"/>
</dbReference>
<keyword evidence="16" id="KW-1185">Reference proteome</keyword>
<dbReference type="Proteomes" id="UP000053240">
    <property type="component" value="Unassembled WGS sequence"/>
</dbReference>
<dbReference type="GO" id="GO:0003677">
    <property type="term" value="F:DNA binding"/>
    <property type="evidence" value="ECO:0007669"/>
    <property type="project" value="UniProtKB-KW"/>
</dbReference>
<proteinExistence type="inferred from homology"/>
<evidence type="ECO:0000256" key="7">
    <source>
        <dbReference type="ARBA" id="ARBA00023015"/>
    </source>
</evidence>
<evidence type="ECO:0000256" key="2">
    <source>
        <dbReference type="ARBA" id="ARBA00006991"/>
    </source>
</evidence>
<evidence type="ECO:0000256" key="5">
    <source>
        <dbReference type="ARBA" id="ARBA00022771"/>
    </source>
</evidence>
<feature type="binding site" evidence="12">
    <location>
        <position position="43"/>
    </location>
    <ligand>
        <name>Zn(2+)</name>
        <dbReference type="ChEBI" id="CHEBI:29105"/>
    </ligand>
</feature>
<dbReference type="Pfam" id="PF12874">
    <property type="entry name" value="zf-met"/>
    <property type="match status" value="2"/>
</dbReference>
<feature type="domain" description="C2H2-type" evidence="13">
    <location>
        <begin position="490"/>
        <end position="517"/>
    </location>
</feature>
<evidence type="ECO:0000256" key="11">
    <source>
        <dbReference type="PROSITE-ProRule" id="PRU00042"/>
    </source>
</evidence>
<dbReference type="GO" id="GO:0000981">
    <property type="term" value="F:DNA-binding transcription factor activity, RNA polymerase II-specific"/>
    <property type="evidence" value="ECO:0007669"/>
    <property type="project" value="TreeGrafter"/>
</dbReference>
<keyword evidence="6 12" id="KW-0862">Zinc</keyword>
<keyword evidence="7" id="KW-0805">Transcription regulation</keyword>
<feature type="domain" description="C2H2-type" evidence="13">
    <location>
        <begin position="435"/>
        <end position="461"/>
    </location>
</feature>
<dbReference type="InterPro" id="IPR036236">
    <property type="entry name" value="Znf_C2H2_sf"/>
</dbReference>
<name>A0A194R810_PAPMA</name>
<dbReference type="FunFam" id="3.30.160.60:FF:000096">
    <property type="entry name" value="Zinc finger and BTB domain-containing protein 18 isoform 1"/>
    <property type="match status" value="1"/>
</dbReference>
<evidence type="ECO:0000256" key="3">
    <source>
        <dbReference type="ARBA" id="ARBA00022723"/>
    </source>
</evidence>
<feature type="domain" description="C2H2-type" evidence="13">
    <location>
        <begin position="351"/>
        <end position="378"/>
    </location>
</feature>
<dbReference type="PANTHER" id="PTHR24394:SF44">
    <property type="entry name" value="ZINC FINGER PROTEIN 271-LIKE"/>
    <property type="match status" value="1"/>
</dbReference>
<evidence type="ECO:0000256" key="1">
    <source>
        <dbReference type="ARBA" id="ARBA00004123"/>
    </source>
</evidence>
<dbReference type="FunFam" id="3.30.160.60:FF:001289">
    <property type="entry name" value="Zinc finger protein 574"/>
    <property type="match status" value="1"/>
</dbReference>
<feature type="binding site" evidence="12">
    <location>
        <position position="87"/>
    </location>
    <ligand>
        <name>Zn(2+)</name>
        <dbReference type="ChEBI" id="CHEBI:29105"/>
    </ligand>
</feature>
<dbReference type="GO" id="GO:0008270">
    <property type="term" value="F:zinc ion binding"/>
    <property type="evidence" value="ECO:0007669"/>
    <property type="project" value="UniProtKB-UniRule"/>
</dbReference>
<comment type="similarity">
    <text evidence="2">Belongs to the krueppel C2H2-type zinc-finger protein family.</text>
</comment>
<dbReference type="InterPro" id="IPR013087">
    <property type="entry name" value="Znf_C2H2_type"/>
</dbReference>